<comment type="subcellular location">
    <subcellularLocation>
        <location evidence="1">Membrane</location>
        <topology evidence="1">Multi-pass membrane protein</topology>
    </subcellularLocation>
</comment>
<evidence type="ECO:0000256" key="4">
    <source>
        <dbReference type="ARBA" id="ARBA00023136"/>
    </source>
</evidence>
<feature type="transmembrane region" description="Helical" evidence="6">
    <location>
        <begin position="257"/>
        <end position="277"/>
    </location>
</feature>
<evidence type="ECO:0000256" key="2">
    <source>
        <dbReference type="ARBA" id="ARBA00022692"/>
    </source>
</evidence>
<feature type="transmembrane region" description="Helical" evidence="6">
    <location>
        <begin position="216"/>
        <end position="245"/>
    </location>
</feature>
<evidence type="ECO:0000256" key="5">
    <source>
        <dbReference type="SAM" id="MobiDB-lite"/>
    </source>
</evidence>
<feature type="transmembrane region" description="Helical" evidence="6">
    <location>
        <begin position="100"/>
        <end position="120"/>
    </location>
</feature>
<comment type="caution">
    <text evidence="8">The sequence shown here is derived from an EMBL/GenBank/DDBJ whole genome shotgun (WGS) entry which is preliminary data.</text>
</comment>
<evidence type="ECO:0000256" key="6">
    <source>
        <dbReference type="SAM" id="Phobius"/>
    </source>
</evidence>
<dbReference type="InterPro" id="IPR007016">
    <property type="entry name" value="O-antigen_ligase-rel_domated"/>
</dbReference>
<feature type="transmembrane region" description="Helical" evidence="6">
    <location>
        <begin position="373"/>
        <end position="399"/>
    </location>
</feature>
<organism evidence="8 9">
    <name type="scientific">Rathayibacter rathayi</name>
    <name type="common">Corynebacterium rathayi</name>
    <dbReference type="NCBI Taxonomy" id="33887"/>
    <lineage>
        <taxon>Bacteria</taxon>
        <taxon>Bacillati</taxon>
        <taxon>Actinomycetota</taxon>
        <taxon>Actinomycetes</taxon>
        <taxon>Micrococcales</taxon>
        <taxon>Microbacteriaceae</taxon>
        <taxon>Rathayibacter</taxon>
    </lineage>
</organism>
<name>A0ABX5AHD1_RATRA</name>
<evidence type="ECO:0000259" key="7">
    <source>
        <dbReference type="Pfam" id="PF04932"/>
    </source>
</evidence>
<evidence type="ECO:0000256" key="3">
    <source>
        <dbReference type="ARBA" id="ARBA00022989"/>
    </source>
</evidence>
<proteinExistence type="predicted"/>
<reference evidence="8 9" key="1">
    <citation type="submission" date="2018-02" db="EMBL/GenBank/DDBJ databases">
        <title>Bacteriophage NCPPB3778 and a type I-E CRISPR drive the evolution of the US Biological Select Agent, Rathayibacter toxicus.</title>
        <authorList>
            <person name="Davis E.W.II."/>
            <person name="Tabima J.F."/>
            <person name="Weisberg A.J."/>
            <person name="Lopes L.D."/>
            <person name="Wiseman M.S."/>
            <person name="Wiseman M.S."/>
            <person name="Pupko T."/>
            <person name="Belcher M.S."/>
            <person name="Sechler A.J."/>
            <person name="Tancos M.A."/>
            <person name="Schroeder B.K."/>
            <person name="Murray T.D."/>
            <person name="Luster D.G."/>
            <person name="Schneider W.L."/>
            <person name="Rogers E."/>
            <person name="Andreote F.D."/>
            <person name="Grunwald N.J."/>
            <person name="Putnam M.L."/>
            <person name="Chang J.H."/>
        </authorList>
    </citation>
    <scope>NUCLEOTIDE SEQUENCE [LARGE SCALE GENOMIC DNA]</scope>
    <source>
        <strain evidence="8 9">AY1D6</strain>
    </source>
</reference>
<feature type="transmembrane region" description="Helical" evidence="6">
    <location>
        <begin position="47"/>
        <end position="66"/>
    </location>
</feature>
<evidence type="ECO:0000313" key="8">
    <source>
        <dbReference type="EMBL" id="PPH79851.1"/>
    </source>
</evidence>
<feature type="region of interest" description="Disordered" evidence="5">
    <location>
        <begin position="410"/>
        <end position="457"/>
    </location>
</feature>
<keyword evidence="2 6" id="KW-0812">Transmembrane</keyword>
<accession>A0ABX5AHD1</accession>
<dbReference type="EMBL" id="PSVT01000001">
    <property type="protein sequence ID" value="PPH79851.1"/>
    <property type="molecule type" value="Genomic_DNA"/>
</dbReference>
<evidence type="ECO:0000313" key="9">
    <source>
        <dbReference type="Proteomes" id="UP000239698"/>
    </source>
</evidence>
<feature type="domain" description="O-antigen ligase-related" evidence="7">
    <location>
        <begin position="216"/>
        <end position="352"/>
    </location>
</feature>
<keyword evidence="3 6" id="KW-1133">Transmembrane helix</keyword>
<keyword evidence="9" id="KW-1185">Reference proteome</keyword>
<dbReference type="RefSeq" id="WP_104259749.1">
    <property type="nucleotide sequence ID" value="NZ_PSUX01000001.1"/>
</dbReference>
<keyword evidence="4 6" id="KW-0472">Membrane</keyword>
<feature type="transmembrane region" description="Helical" evidence="6">
    <location>
        <begin position="337"/>
        <end position="361"/>
    </location>
</feature>
<dbReference type="Pfam" id="PF04932">
    <property type="entry name" value="Wzy_C"/>
    <property type="match status" value="1"/>
</dbReference>
<feature type="transmembrane region" description="Helical" evidence="6">
    <location>
        <begin position="187"/>
        <end position="204"/>
    </location>
</feature>
<feature type="transmembrane region" description="Helical" evidence="6">
    <location>
        <begin position="127"/>
        <end position="150"/>
    </location>
</feature>
<gene>
    <name evidence="8" type="ORF">C5C40_00735</name>
</gene>
<sequence length="457" mass="48631">MMIVAAALALLFLVVTFPRRAVGLRGYAVGLSIFVLGIGASTSAPEAIRYASTGIAAVFLILAWAFSERTRPRKRSRLVLLAWFVWTTGVSLLISSSPPAAVLALIVVPLLLFPVVSRLGEQDLVPLLRWTALTVLVQVAVGIAELTVLAEPIWGYRNLTTAGLPVIRYNPFLPGLIRIQGTTGHPIIFSLIVMFSFFLILALGSKLSRTVRLLSLGTAIVGLLLSGTRSAFVAAAVGFVVYLFFAPTTGTRVKNVLIIIGAGVAIFLGDFGLSTVATQAATSDSFGHRLEGWANADQLLHRGSPTGAIGSGFFSELSIFAQGLLQRDGFLVIDNHFIWTLAISGGIGLALMVLAMGGAWVDSDRLGRAQVAVLLAMAFSFDLMTWVVSVSIFVISLTLPPDLIALARSAPSREAEPPPDLAGRAEASARRGPHPHEDPPPSRAVTARHSRTRPDLT</sequence>
<evidence type="ECO:0000256" key="1">
    <source>
        <dbReference type="ARBA" id="ARBA00004141"/>
    </source>
</evidence>
<dbReference type="Proteomes" id="UP000239698">
    <property type="component" value="Unassembled WGS sequence"/>
</dbReference>
<protein>
    <recommendedName>
        <fullName evidence="7">O-antigen ligase-related domain-containing protein</fullName>
    </recommendedName>
</protein>